<evidence type="ECO:0000313" key="3">
    <source>
        <dbReference type="Proteomes" id="UP001318682"/>
    </source>
</evidence>
<feature type="domain" description="Endonuclease/exonuclease/phosphatase" evidence="1">
    <location>
        <begin position="14"/>
        <end position="239"/>
    </location>
</feature>
<dbReference type="InterPro" id="IPR036691">
    <property type="entry name" value="Endo/exonu/phosph_ase_sf"/>
</dbReference>
<gene>
    <name evidence="2" type="ORF">ROLI_037940</name>
</gene>
<dbReference type="Gene3D" id="3.60.10.10">
    <property type="entry name" value="Endonuclease/exonuclease/phosphatase"/>
    <property type="match status" value="1"/>
</dbReference>
<accession>A0ABZ2C007</accession>
<protein>
    <recommendedName>
        <fullName evidence="1">Endonuclease/exonuclease/phosphatase domain-containing protein</fullName>
    </recommendedName>
</protein>
<dbReference type="Proteomes" id="UP001318682">
    <property type="component" value="Chromosome"/>
</dbReference>
<proteinExistence type="predicted"/>
<dbReference type="EMBL" id="CP143423">
    <property type="protein sequence ID" value="WVX50695.1"/>
    <property type="molecule type" value="Genomic_DNA"/>
</dbReference>
<evidence type="ECO:0000259" key="1">
    <source>
        <dbReference type="Pfam" id="PF03372"/>
    </source>
</evidence>
<reference evidence="3" key="2">
    <citation type="submission" date="2024-01" db="EMBL/GenBank/DDBJ databases">
        <title>Roseobacter fucihabitans sp. nov., isolated from the brown alga Fucus spiralis.</title>
        <authorList>
            <person name="Hahnke S."/>
            <person name="Berger M."/>
            <person name="Schlingloff A."/>
            <person name="Athale I."/>
            <person name="Neumann-Schaal M."/>
            <person name="Adenaya A."/>
            <person name="Poehlein A."/>
            <person name="Daniel R."/>
            <person name="Pertersen J."/>
            <person name="Brinkhoff T."/>
        </authorList>
    </citation>
    <scope>NUCLEOTIDE SEQUENCE [LARGE SCALE GENOMIC DNA]</scope>
    <source>
        <strain evidence="3">B14</strain>
    </source>
</reference>
<dbReference type="InterPro" id="IPR005135">
    <property type="entry name" value="Endo/exonuclease/phosphatase"/>
</dbReference>
<dbReference type="SUPFAM" id="SSF56219">
    <property type="entry name" value="DNase I-like"/>
    <property type="match status" value="1"/>
</dbReference>
<dbReference type="Pfam" id="PF03372">
    <property type="entry name" value="Exo_endo_phos"/>
    <property type="match status" value="1"/>
</dbReference>
<reference evidence="2 3" key="1">
    <citation type="submission" date="2015-07" db="EMBL/GenBank/DDBJ databases">
        <authorList>
            <person name="Voget S."/>
            <person name="Dogs M."/>
            <person name="Brinkhoff T.H."/>
            <person name="Daniel R."/>
        </authorList>
    </citation>
    <scope>NUCLEOTIDE SEQUENCE [LARGE SCALE GENOMIC DNA]</scope>
    <source>
        <strain evidence="2 3">B14</strain>
    </source>
</reference>
<name>A0ABZ2C007_9RHOB</name>
<dbReference type="RefSeq" id="WP_316247490.1">
    <property type="nucleotide sequence ID" value="NZ_CP143423.1"/>
</dbReference>
<organism evidence="2 3">
    <name type="scientific">Roseobacter fucihabitans</name>
    <dbReference type="NCBI Taxonomy" id="1537242"/>
    <lineage>
        <taxon>Bacteria</taxon>
        <taxon>Pseudomonadati</taxon>
        <taxon>Pseudomonadota</taxon>
        <taxon>Alphaproteobacteria</taxon>
        <taxon>Rhodobacterales</taxon>
        <taxon>Roseobacteraceae</taxon>
        <taxon>Roseobacter</taxon>
    </lineage>
</organism>
<keyword evidence="3" id="KW-1185">Reference proteome</keyword>
<sequence length="251" mass="27836">MKDRIAEGDTLACVTWNVHRARGADGRVDAPRVATAIEQVIAPLAPDVLALQEADADCPPHARILDADRISRAVGLGYMHDTPALRWGPESDGFLGTVLWVHPRFERTHADVIDLPGHCHRGGVTIECRDGDRAFRVMSMHLSLAQPLRMVQTRIIGQYLSRRPAMQTIILGDLNEWRPWGGAAFGRMMLGQDFYGPVKASFPARWPLLPLDRIMTNRRDCVLRAQVLDHPATTAASDHRPLAAHVRLTAS</sequence>
<evidence type="ECO:0000313" key="2">
    <source>
        <dbReference type="EMBL" id="WVX50695.1"/>
    </source>
</evidence>